<dbReference type="PANTHER" id="PTHR31480">
    <property type="entry name" value="BIFUNCTIONAL LYCOPENE CYCLASE/PHYTOENE SYNTHASE"/>
    <property type="match status" value="1"/>
</dbReference>
<dbReference type="SUPFAM" id="SSF48576">
    <property type="entry name" value="Terpenoid synthases"/>
    <property type="match status" value="1"/>
</dbReference>
<reference evidence="2" key="1">
    <citation type="journal article" date="2019" name="Int. J. Syst. Evol. Microbiol.">
        <title>The Global Catalogue of Microorganisms (GCM) 10K type strain sequencing project: providing services to taxonomists for standard genome sequencing and annotation.</title>
        <authorList>
            <consortium name="The Broad Institute Genomics Platform"/>
            <consortium name="The Broad Institute Genome Sequencing Center for Infectious Disease"/>
            <person name="Wu L."/>
            <person name="Ma J."/>
        </authorList>
    </citation>
    <scope>NUCLEOTIDE SEQUENCE [LARGE SCALE GENOMIC DNA]</scope>
    <source>
        <strain evidence="2">CGMCC 4.7192</strain>
    </source>
</reference>
<protein>
    <submittedName>
        <fullName evidence="1">Phytoene/squalene synthase family protein</fullName>
        <ecNumber evidence="1">2.5.1.-</ecNumber>
    </submittedName>
</protein>
<dbReference type="Pfam" id="PF00494">
    <property type="entry name" value="SQS_PSY"/>
    <property type="match status" value="1"/>
</dbReference>
<organism evidence="1 2">
    <name type="scientific">Kiloniella antarctica</name>
    <dbReference type="NCBI Taxonomy" id="1550907"/>
    <lineage>
        <taxon>Bacteria</taxon>
        <taxon>Pseudomonadati</taxon>
        <taxon>Pseudomonadota</taxon>
        <taxon>Alphaproteobacteria</taxon>
        <taxon>Rhodospirillales</taxon>
        <taxon>Kiloniellaceae</taxon>
        <taxon>Kiloniella</taxon>
    </lineage>
</organism>
<dbReference type="EMBL" id="JBHUII010000011">
    <property type="protein sequence ID" value="MFD2207490.1"/>
    <property type="molecule type" value="Genomic_DNA"/>
</dbReference>
<dbReference type="RefSeq" id="WP_380254162.1">
    <property type="nucleotide sequence ID" value="NZ_JBHUII010000011.1"/>
</dbReference>
<name>A0ABW5BRE1_9PROT</name>
<accession>A0ABW5BRE1</accession>
<evidence type="ECO:0000313" key="1">
    <source>
        <dbReference type="EMBL" id="MFD2207490.1"/>
    </source>
</evidence>
<evidence type="ECO:0000313" key="2">
    <source>
        <dbReference type="Proteomes" id="UP001597294"/>
    </source>
</evidence>
<dbReference type="EC" id="2.5.1.-" evidence="1"/>
<dbReference type="Gene3D" id="1.10.600.10">
    <property type="entry name" value="Farnesyl Diphosphate Synthase"/>
    <property type="match status" value="1"/>
</dbReference>
<dbReference type="InterPro" id="IPR002060">
    <property type="entry name" value="Squ/phyt_synthse"/>
</dbReference>
<dbReference type="Proteomes" id="UP001597294">
    <property type="component" value="Unassembled WGS sequence"/>
</dbReference>
<gene>
    <name evidence="1" type="ORF">ACFSKO_17855</name>
</gene>
<dbReference type="InterPro" id="IPR008949">
    <property type="entry name" value="Isoprenoid_synthase_dom_sf"/>
</dbReference>
<proteinExistence type="predicted"/>
<comment type="caution">
    <text evidence="1">The sequence shown here is derived from an EMBL/GenBank/DDBJ whole genome shotgun (WGS) entry which is preliminary data.</text>
</comment>
<dbReference type="GO" id="GO:0016740">
    <property type="term" value="F:transferase activity"/>
    <property type="evidence" value="ECO:0007669"/>
    <property type="project" value="UniProtKB-KW"/>
</dbReference>
<sequence length="282" mass="32349">MSNNALSPCGQDVKVNDYDRYLTCLFAPEECRNALFALYAFNQEIAKTAEVVSEPLTGMIRLQWWRESVQGIYDNSPRKHIVVEALSDAIHQFSLEQRLFDKIIDSREFDLDEEVPATLTSLEDYVESTSSSLLTAAVEITASNQTNSIHKAVKHMGLAWGILGLVRAIPFHAERKRIYIPRELSNQYNLDPKELFELQSSKALCDITKVLTERLRDHLVHARSFRQDIPKNVMSPLLVGVLADQYISRLEDNDYDPFYPSLSKVTSSSTWRLMWANLRSRY</sequence>
<keyword evidence="2" id="KW-1185">Reference proteome</keyword>
<keyword evidence="1" id="KW-0808">Transferase</keyword>